<dbReference type="InterPro" id="IPR013325">
    <property type="entry name" value="RNA_pol_sigma_r2"/>
</dbReference>
<reference evidence="1 2" key="1">
    <citation type="submission" date="2019-10" db="EMBL/GenBank/DDBJ databases">
        <title>Genome sequencing of Lactobacillus graminis.</title>
        <authorList>
            <person name="Kim K."/>
        </authorList>
    </citation>
    <scope>NUCLEOTIDE SEQUENCE [LARGE SCALE GENOMIC DNA]</scope>
    <source>
        <strain evidence="1 2">LG542</strain>
    </source>
</reference>
<evidence type="ECO:0000313" key="1">
    <source>
        <dbReference type="EMBL" id="QFP80074.1"/>
    </source>
</evidence>
<dbReference type="EMBL" id="CP045007">
    <property type="protein sequence ID" value="QFP80074.1"/>
    <property type="molecule type" value="Genomic_DNA"/>
</dbReference>
<organism evidence="1 2">
    <name type="scientific">Latilactobacillus graminis</name>
    <dbReference type="NCBI Taxonomy" id="60519"/>
    <lineage>
        <taxon>Bacteria</taxon>
        <taxon>Bacillati</taxon>
        <taxon>Bacillota</taxon>
        <taxon>Bacilli</taxon>
        <taxon>Lactobacillales</taxon>
        <taxon>Lactobacillaceae</taxon>
        <taxon>Latilactobacillus</taxon>
    </lineage>
</organism>
<evidence type="ECO:0000313" key="2">
    <source>
        <dbReference type="Proteomes" id="UP000326334"/>
    </source>
</evidence>
<proteinExistence type="predicted"/>
<protein>
    <submittedName>
        <fullName evidence="1">Sigma-70 family RNA polymerase sigma factor</fullName>
    </submittedName>
</protein>
<sequence length="194" mass="22449">MRGGSLMESAKRDAKLIQAVVENDSEALDILFKAYLPMVYRTFTPYYIRLFDEDDWLQEARIVCYETCQCYDQNSGKSFGGFYKLRFHHHVLNLIRKELAQKRRIDQQSLLTDCCPEGSAVGEDTVAYYQSAVEMRAYLETLSAFELVAFRVLAGQLVLEQACSQFDCTLEQMKRAQSRCQTKLKQFYANQQVP</sequence>
<gene>
    <name evidence="1" type="ORF">LG542_07540</name>
</gene>
<dbReference type="Proteomes" id="UP000326334">
    <property type="component" value="Chromosome"/>
</dbReference>
<dbReference type="Gene3D" id="1.10.1740.10">
    <property type="match status" value="1"/>
</dbReference>
<accession>A0ABX6C8Y4</accession>
<dbReference type="SUPFAM" id="SSF88946">
    <property type="entry name" value="Sigma2 domain of RNA polymerase sigma factors"/>
    <property type="match status" value="1"/>
</dbReference>
<name>A0ABX6C8Y4_9LACO</name>
<keyword evidence="2" id="KW-1185">Reference proteome</keyword>